<dbReference type="GO" id="GO:0033925">
    <property type="term" value="F:mannosyl-glycoprotein endo-beta-N-acetylglucosaminidase activity"/>
    <property type="evidence" value="ECO:0007669"/>
    <property type="project" value="InterPro"/>
</dbReference>
<feature type="transmembrane region" description="Helical" evidence="1">
    <location>
        <begin position="25"/>
        <end position="48"/>
    </location>
</feature>
<accession>A0A502GXG9</accession>
<dbReference type="EMBL" id="RCZE01000025">
    <property type="protein sequence ID" value="TPG65706.1"/>
    <property type="molecule type" value="Genomic_DNA"/>
</dbReference>
<organism evidence="3 4">
    <name type="scientific">Pseudomonas arsenicoxydans</name>
    <dbReference type="NCBI Taxonomy" id="702115"/>
    <lineage>
        <taxon>Bacteria</taxon>
        <taxon>Pseudomonadati</taxon>
        <taxon>Pseudomonadota</taxon>
        <taxon>Gammaproteobacteria</taxon>
        <taxon>Pseudomonadales</taxon>
        <taxon>Pseudomonadaceae</taxon>
        <taxon>Pseudomonas</taxon>
    </lineage>
</organism>
<dbReference type="InterPro" id="IPR005201">
    <property type="entry name" value="TIM_ENGase"/>
</dbReference>
<sequence>MQANNNLYQGFLICGRHLMGLHLRLFGVIAGLLLSTHALALNTFTWALDSDPARNSDGYESIFNVDPDNLNGYLAPSTNPLSTQVTRQWMDRTQTGTGKEFAVIYRTRPASLNYPDVPSGVNPVTFENWAFIRKFINFGGEALSGSHISAPDPEWVSAAHRNGVKVYGTVYIDSANGTLQMTSNLLGHYNNNGETVKLNYSVPVLDKLAALAKKLNLDGWFLNIENGLTPYNVSQLKLVVNNLFPAYLENGVEFIAYTGATNQGIQSPKLITDDDIANFDNRPADHPSLDNATGIDPGIVNINDYPVNSQKTYLMFLDGVFTRNTNLGQFWPQRVAAAKATQCQFFKGRGNWPGFQRYAQAVYPITTLPSDVLCAGNPTSLADPEPTVVLKVTLPSGVSVTPTLHDSVPCYDKCFYEYTYSAYGAQREKLTFNVSFSRINTSYGSYRSPSNQRESLYAQNMPGSKWWGKFPSESGSYIWNYNETLYKNGSPYVIINPPSGAYCWIEKDKICTFPTFFPSGGLIGNYQNTQNTGLPVAFPQGYQHDQFGNFGSFPKLNYVMNVEYR</sequence>
<keyword evidence="1" id="KW-0472">Membrane</keyword>
<proteinExistence type="predicted"/>
<evidence type="ECO:0000256" key="1">
    <source>
        <dbReference type="SAM" id="Phobius"/>
    </source>
</evidence>
<dbReference type="PANTHER" id="PTHR13246">
    <property type="entry name" value="ENDO BETA N-ACETYLGLUCOSAMINIDASE"/>
    <property type="match status" value="1"/>
</dbReference>
<dbReference type="Pfam" id="PF03644">
    <property type="entry name" value="Glyco_hydro_85"/>
    <property type="match status" value="1"/>
</dbReference>
<dbReference type="Proteomes" id="UP000317933">
    <property type="component" value="Unassembled WGS sequence"/>
</dbReference>
<reference evidence="3 4" key="1">
    <citation type="journal article" date="2019" name="Environ. Microbiol.">
        <title>Species interactions and distinct microbial communities in high Arctic permafrost affected cryosols are associated with the CH4 and CO2 gas fluxes.</title>
        <authorList>
            <person name="Altshuler I."/>
            <person name="Hamel J."/>
            <person name="Turney S."/>
            <person name="Magnuson E."/>
            <person name="Levesque R."/>
            <person name="Greer C."/>
            <person name="Whyte L.G."/>
        </authorList>
    </citation>
    <scope>NUCLEOTIDE SEQUENCE [LARGE SCALE GENOMIC DNA]</scope>
    <source>
        <strain evidence="3 4">E3</strain>
    </source>
</reference>
<dbReference type="AlphaFoldDB" id="A0A502GXG9"/>
<dbReference type="PANTHER" id="PTHR13246:SF1">
    <property type="entry name" value="CYTOSOLIC ENDO-BETA-N-ACETYLGLUCOSAMINIDASE"/>
    <property type="match status" value="1"/>
</dbReference>
<dbReference type="GO" id="GO:0005829">
    <property type="term" value="C:cytosol"/>
    <property type="evidence" value="ECO:0007669"/>
    <property type="project" value="UniProtKB-SubCell"/>
</dbReference>
<evidence type="ECO:0000259" key="2">
    <source>
        <dbReference type="Pfam" id="PF03644"/>
    </source>
</evidence>
<dbReference type="Gene3D" id="3.20.20.80">
    <property type="entry name" value="Glycosidases"/>
    <property type="match status" value="1"/>
</dbReference>
<dbReference type="RefSeq" id="WP_140672155.1">
    <property type="nucleotide sequence ID" value="NZ_RCZE01000025.1"/>
</dbReference>
<keyword evidence="1" id="KW-1133">Transmembrane helix</keyword>
<gene>
    <name evidence="3" type="ORF">EAH78_31420</name>
</gene>
<dbReference type="InterPro" id="IPR032979">
    <property type="entry name" value="ENGase"/>
</dbReference>
<feature type="domain" description="Cytosolic endo-beta-N-acetylglucosaminidase TIM barrel" evidence="2">
    <location>
        <begin position="124"/>
        <end position="244"/>
    </location>
</feature>
<comment type="caution">
    <text evidence="3">The sequence shown here is derived from an EMBL/GenBank/DDBJ whole genome shotgun (WGS) entry which is preliminary data.</text>
</comment>
<name>A0A502GXG9_9PSED</name>
<evidence type="ECO:0000313" key="4">
    <source>
        <dbReference type="Proteomes" id="UP000317933"/>
    </source>
</evidence>
<keyword evidence="1" id="KW-0812">Transmembrane</keyword>
<protein>
    <recommendedName>
        <fullName evidence="2">Cytosolic endo-beta-N-acetylglucosaminidase TIM barrel domain-containing protein</fullName>
    </recommendedName>
</protein>
<evidence type="ECO:0000313" key="3">
    <source>
        <dbReference type="EMBL" id="TPG65706.1"/>
    </source>
</evidence>